<dbReference type="PROSITE" id="PS50994">
    <property type="entry name" value="INTEGRASE"/>
    <property type="match status" value="1"/>
</dbReference>
<evidence type="ECO:0000256" key="3">
    <source>
        <dbReference type="SAM" id="MobiDB-lite"/>
    </source>
</evidence>
<dbReference type="PANTHER" id="PTHR42648:SF26">
    <property type="entry name" value="INTEGRASE CATALYTIC DOMAIN-CONTAINING PROTEIN"/>
    <property type="match status" value="1"/>
</dbReference>
<dbReference type="Pfam" id="PF25597">
    <property type="entry name" value="SH3_retrovirus"/>
    <property type="match status" value="1"/>
</dbReference>
<sequence length="941" mass="105355">MATSMDIAQIVPVKPDGTNYIHWASIVRTFLKGRNLWRYVTGACPLPVLAADNSNLKAVDEWEINNSKALTLLVSSMSPSISFLIGKFDCAHDAWVFLEKRYMGTNFAQKYKLAMDLHSLQQMSNQSISDFYAQMSLLWDQLAAMDPQFKYEEDTVIFQKYIEEAHLVQFLMALRDEYDSIRSSVLHMSPLPSVESAFSGVVSQETSSPYWGPFGSSLGEVATLYLHSSRTTLQPAFRDDSLPSQPSTSPCPIPTFGDIQEMINMALIGLGQGTSSALLCLPVQCINCKLGKHTALPFHTSETHSLAPFDVIHSDIWGSAPIATMGGSSYYVIFVDDYSRFVWVYLLHARSEFYNAYVNFSTMVRTQFSKSIKVFCLDSGGEYVSHIFRSLLQSHGTLHQLSCPYTPQQNGVAERKHRHIVETARTLMLSSSVPKQFWGEAVLTSVYVFNRLPSPILQNSTPFTCPYGASPDYSILRVFDSTCFVLLPDRERDKLSAKSAMCVFLGYGIEQKGFRCFDPMANKLRISRHVTFWEHLDSVAGSPFDDTLSPSPPAVDVLVPSSASPSEPIPPLAPDVPPSAPRQSSRIHRPSVRLNDYHCFFSVLTSVYEPSSYGEASSDPLWQQAMAEELQALDKAHTWNLVSLPPGKSPIGYKWVYKVKTKADGSIDRYKARLVAKGYNQEYGIDYKETFAPVTRLTSVRVLIAIASIRHWDLFQMDVKNAFLNGALTEEVYMVPPPGSSHPSGQVCRLRRALYGLKQAPRAWFSTLCSKIVKFGYTQSSHDSALFIRQSSSDIVLLLLYVDDMMITGDDIQGIFDLKRYLSSCFEMKDLGQLRYFLGLEVLPLDDGYGLSLVKYASDLLNRAGLSDSKVCDSPMELNAKFWPADGELLSDPTLYRQLVGGLLYLIISRPDISYAVHVVSQFMSLLVTFIMLRSCILEIH</sequence>
<feature type="domain" description="Integrase catalytic" evidence="4">
    <location>
        <begin position="304"/>
        <end position="470"/>
    </location>
</feature>
<dbReference type="GO" id="GO:0046872">
    <property type="term" value="F:metal ion binding"/>
    <property type="evidence" value="ECO:0007669"/>
    <property type="project" value="UniProtKB-KW"/>
</dbReference>
<dbReference type="InterPro" id="IPR013103">
    <property type="entry name" value="RVT_2"/>
</dbReference>
<dbReference type="InterPro" id="IPR001584">
    <property type="entry name" value="Integrase_cat-core"/>
</dbReference>
<evidence type="ECO:0000256" key="2">
    <source>
        <dbReference type="ARBA" id="ARBA00022801"/>
    </source>
</evidence>
<dbReference type="Pfam" id="PF00665">
    <property type="entry name" value="rve"/>
    <property type="match status" value="1"/>
</dbReference>
<protein>
    <recommendedName>
        <fullName evidence="4">Integrase catalytic domain-containing protein</fullName>
    </recommendedName>
</protein>
<dbReference type="AlphaFoldDB" id="A0AAV7F0R6"/>
<gene>
    <name evidence="5" type="ORF">H6P81_007403</name>
</gene>
<keyword evidence="6" id="KW-1185">Reference proteome</keyword>
<dbReference type="Pfam" id="PF07727">
    <property type="entry name" value="RVT_2"/>
    <property type="match status" value="1"/>
</dbReference>
<dbReference type="SUPFAM" id="SSF53098">
    <property type="entry name" value="Ribonuclease H-like"/>
    <property type="match status" value="1"/>
</dbReference>
<keyword evidence="2" id="KW-0378">Hydrolase</keyword>
<accession>A0AAV7F0R6</accession>
<dbReference type="InterPro" id="IPR039537">
    <property type="entry name" value="Retrotran_Ty1/copia-like"/>
</dbReference>
<evidence type="ECO:0000313" key="5">
    <source>
        <dbReference type="EMBL" id="KAG9454499.1"/>
    </source>
</evidence>
<dbReference type="Proteomes" id="UP000825729">
    <property type="component" value="Unassembled WGS sequence"/>
</dbReference>
<reference evidence="5 6" key="1">
    <citation type="submission" date="2021-07" db="EMBL/GenBank/DDBJ databases">
        <title>The Aristolochia fimbriata genome: insights into angiosperm evolution, floral development and chemical biosynthesis.</title>
        <authorList>
            <person name="Jiao Y."/>
        </authorList>
    </citation>
    <scope>NUCLEOTIDE SEQUENCE [LARGE SCALE GENOMIC DNA]</scope>
    <source>
        <strain evidence="5">IBCAS-2021</strain>
        <tissue evidence="5">Leaf</tissue>
    </source>
</reference>
<dbReference type="EMBL" id="JAINDJ010000003">
    <property type="protein sequence ID" value="KAG9454499.1"/>
    <property type="molecule type" value="Genomic_DNA"/>
</dbReference>
<dbReference type="InterPro" id="IPR057670">
    <property type="entry name" value="SH3_retrovirus"/>
</dbReference>
<dbReference type="PANTHER" id="PTHR42648">
    <property type="entry name" value="TRANSPOSASE, PUTATIVE-RELATED"/>
    <property type="match status" value="1"/>
</dbReference>
<dbReference type="GO" id="GO:0003676">
    <property type="term" value="F:nucleic acid binding"/>
    <property type="evidence" value="ECO:0007669"/>
    <property type="project" value="InterPro"/>
</dbReference>
<dbReference type="SUPFAM" id="SSF56672">
    <property type="entry name" value="DNA/RNA polymerases"/>
    <property type="match status" value="1"/>
</dbReference>
<proteinExistence type="predicted"/>
<dbReference type="InterPro" id="IPR036397">
    <property type="entry name" value="RNaseH_sf"/>
</dbReference>
<dbReference type="GO" id="GO:0015074">
    <property type="term" value="P:DNA integration"/>
    <property type="evidence" value="ECO:0007669"/>
    <property type="project" value="InterPro"/>
</dbReference>
<feature type="region of interest" description="Disordered" evidence="3">
    <location>
        <begin position="555"/>
        <end position="587"/>
    </location>
</feature>
<dbReference type="Gene3D" id="3.30.420.10">
    <property type="entry name" value="Ribonuclease H-like superfamily/Ribonuclease H"/>
    <property type="match status" value="1"/>
</dbReference>
<comment type="caution">
    <text evidence="5">The sequence shown here is derived from an EMBL/GenBank/DDBJ whole genome shotgun (WGS) entry which is preliminary data.</text>
</comment>
<dbReference type="Pfam" id="PF14223">
    <property type="entry name" value="Retrotran_gag_2"/>
    <property type="match status" value="1"/>
</dbReference>
<organism evidence="5 6">
    <name type="scientific">Aristolochia fimbriata</name>
    <name type="common">White veined hardy Dutchman's pipe vine</name>
    <dbReference type="NCBI Taxonomy" id="158543"/>
    <lineage>
        <taxon>Eukaryota</taxon>
        <taxon>Viridiplantae</taxon>
        <taxon>Streptophyta</taxon>
        <taxon>Embryophyta</taxon>
        <taxon>Tracheophyta</taxon>
        <taxon>Spermatophyta</taxon>
        <taxon>Magnoliopsida</taxon>
        <taxon>Magnoliidae</taxon>
        <taxon>Piperales</taxon>
        <taxon>Aristolochiaceae</taxon>
        <taxon>Aristolochia</taxon>
    </lineage>
</organism>
<evidence type="ECO:0000256" key="1">
    <source>
        <dbReference type="ARBA" id="ARBA00022723"/>
    </source>
</evidence>
<keyword evidence="1" id="KW-0479">Metal-binding</keyword>
<dbReference type="GO" id="GO:0016787">
    <property type="term" value="F:hydrolase activity"/>
    <property type="evidence" value="ECO:0007669"/>
    <property type="project" value="UniProtKB-KW"/>
</dbReference>
<name>A0AAV7F0R6_ARIFI</name>
<dbReference type="InterPro" id="IPR012337">
    <property type="entry name" value="RNaseH-like_sf"/>
</dbReference>
<evidence type="ECO:0000259" key="4">
    <source>
        <dbReference type="PROSITE" id="PS50994"/>
    </source>
</evidence>
<evidence type="ECO:0000313" key="6">
    <source>
        <dbReference type="Proteomes" id="UP000825729"/>
    </source>
</evidence>
<dbReference type="InterPro" id="IPR043502">
    <property type="entry name" value="DNA/RNA_pol_sf"/>
</dbReference>
<feature type="compositionally biased region" description="Pro residues" evidence="3">
    <location>
        <begin position="567"/>
        <end position="580"/>
    </location>
</feature>